<dbReference type="Gene3D" id="3.80.10.10">
    <property type="entry name" value="Ribonuclease Inhibitor"/>
    <property type="match status" value="1"/>
</dbReference>
<dbReference type="SUPFAM" id="SSF81383">
    <property type="entry name" value="F-box domain"/>
    <property type="match status" value="1"/>
</dbReference>
<evidence type="ECO:0000313" key="1">
    <source>
        <dbReference type="EMBL" id="KAJ7675528.1"/>
    </source>
</evidence>
<gene>
    <name evidence="1" type="ORF">B0H17DRAFT_987778</name>
</gene>
<dbReference type="InterPro" id="IPR032675">
    <property type="entry name" value="LRR_dom_sf"/>
</dbReference>
<dbReference type="Proteomes" id="UP001221757">
    <property type="component" value="Unassembled WGS sequence"/>
</dbReference>
<dbReference type="EMBL" id="JARKIE010000147">
    <property type="protein sequence ID" value="KAJ7675528.1"/>
    <property type="molecule type" value="Genomic_DNA"/>
</dbReference>
<proteinExistence type="predicted"/>
<organism evidence="1 2">
    <name type="scientific">Mycena rosella</name>
    <name type="common">Pink bonnet</name>
    <name type="synonym">Agaricus rosellus</name>
    <dbReference type="NCBI Taxonomy" id="1033263"/>
    <lineage>
        <taxon>Eukaryota</taxon>
        <taxon>Fungi</taxon>
        <taxon>Dikarya</taxon>
        <taxon>Basidiomycota</taxon>
        <taxon>Agaricomycotina</taxon>
        <taxon>Agaricomycetes</taxon>
        <taxon>Agaricomycetidae</taxon>
        <taxon>Agaricales</taxon>
        <taxon>Marasmiineae</taxon>
        <taxon>Mycenaceae</taxon>
        <taxon>Mycena</taxon>
    </lineage>
</organism>
<dbReference type="SUPFAM" id="SSF52047">
    <property type="entry name" value="RNI-like"/>
    <property type="match status" value="1"/>
</dbReference>
<comment type="caution">
    <text evidence="1">The sequence shown here is derived from an EMBL/GenBank/DDBJ whole genome shotgun (WGS) entry which is preliminary data.</text>
</comment>
<accession>A0AAD7D2K1</accession>
<dbReference type="CDD" id="cd09917">
    <property type="entry name" value="F-box_SF"/>
    <property type="match status" value="1"/>
</dbReference>
<dbReference type="InterPro" id="IPR036047">
    <property type="entry name" value="F-box-like_dom_sf"/>
</dbReference>
<evidence type="ECO:0008006" key="3">
    <source>
        <dbReference type="Google" id="ProtNLM"/>
    </source>
</evidence>
<sequence>MVSADNVNLDVLEHIFTYLAGNDLPSVALVSRSFFAGVIPRLYRTLLFRLSHAKRYPALMSPFSAIAAHPEFAIHVRHVDIRTVPVVKTQCNPRFLLECARAIALCSNITSFRCSISNALPPFLAALQQTDRLQRLRISAALTTEQATRVVALSTIRHLTLDFASWNLMDLLPRWTAVLQNNLTTLTLYMAHELNETVLESALASLPGLLGLHVIGCPKVDHASLLALVTHTPNLESLSMTTGDPARPLPTPPNLLPHLHTLALDTRLPAAPFPAPAPAPAAILAILAHLASSLPPPRLAALALKLPAAPPALIAQLIAAHGPTLRRVALLDCALGTDSLAALSRACVRLERLEVRVPVRDLTPFAHALAPARTLRTLVDATPRTGPALAQTGVRHLFARIPSLMTVVTGGRVWTRRTGLSIALERHPPHGAGVHWFMPRE</sequence>
<reference evidence="1" key="1">
    <citation type="submission" date="2023-03" db="EMBL/GenBank/DDBJ databases">
        <title>Massive genome expansion in bonnet fungi (Mycena s.s.) driven by repeated elements and novel gene families across ecological guilds.</title>
        <authorList>
            <consortium name="Lawrence Berkeley National Laboratory"/>
            <person name="Harder C.B."/>
            <person name="Miyauchi S."/>
            <person name="Viragh M."/>
            <person name="Kuo A."/>
            <person name="Thoen E."/>
            <person name="Andreopoulos B."/>
            <person name="Lu D."/>
            <person name="Skrede I."/>
            <person name="Drula E."/>
            <person name="Henrissat B."/>
            <person name="Morin E."/>
            <person name="Kohler A."/>
            <person name="Barry K."/>
            <person name="LaButti K."/>
            <person name="Morin E."/>
            <person name="Salamov A."/>
            <person name="Lipzen A."/>
            <person name="Mereny Z."/>
            <person name="Hegedus B."/>
            <person name="Baldrian P."/>
            <person name="Stursova M."/>
            <person name="Weitz H."/>
            <person name="Taylor A."/>
            <person name="Grigoriev I.V."/>
            <person name="Nagy L.G."/>
            <person name="Martin F."/>
            <person name="Kauserud H."/>
        </authorList>
    </citation>
    <scope>NUCLEOTIDE SEQUENCE</scope>
    <source>
        <strain evidence="1">CBHHK067</strain>
    </source>
</reference>
<evidence type="ECO:0000313" key="2">
    <source>
        <dbReference type="Proteomes" id="UP001221757"/>
    </source>
</evidence>
<dbReference type="AlphaFoldDB" id="A0AAD7D2K1"/>
<keyword evidence="2" id="KW-1185">Reference proteome</keyword>
<protein>
    <recommendedName>
        <fullName evidence="3">F-box domain-containing protein</fullName>
    </recommendedName>
</protein>
<name>A0AAD7D2K1_MYCRO</name>